<keyword evidence="2" id="KW-0732">Signal</keyword>
<dbReference type="AlphaFoldDB" id="A0AAF0C633"/>
<proteinExistence type="predicted"/>
<dbReference type="InterPro" id="IPR049492">
    <property type="entry name" value="BD-FAE-like_dom"/>
</dbReference>
<dbReference type="RefSeq" id="WP_053042794.1">
    <property type="nucleotide sequence ID" value="NZ_CP059736.1"/>
</dbReference>
<evidence type="ECO:0000256" key="2">
    <source>
        <dbReference type="SAM" id="SignalP"/>
    </source>
</evidence>
<reference evidence="4 5" key="2">
    <citation type="journal article" date="2022" name="Mar. Drugs">
        <title>Bioassay-Guided Fractionation Leads to the Detection of Cholic Acid Generated by the Rare Thalassomonas sp.</title>
        <authorList>
            <person name="Pheiffer F."/>
            <person name="Schneider Y.K."/>
            <person name="Hansen E.H."/>
            <person name="Andersen J.H."/>
            <person name="Isaksson J."/>
            <person name="Busche T."/>
            <person name="R C."/>
            <person name="Kalinowski J."/>
            <person name="Zyl L.V."/>
            <person name="Trindade M."/>
        </authorList>
    </citation>
    <scope>NUCLEOTIDE SEQUENCE [LARGE SCALE GENOMIC DNA]</scope>
    <source>
        <strain evidence="4 5">A5K-106</strain>
    </source>
</reference>
<accession>A0AAF0C633</accession>
<dbReference type="PANTHER" id="PTHR48081:SF33">
    <property type="entry name" value="KYNURENINE FORMAMIDASE"/>
    <property type="match status" value="1"/>
</dbReference>
<organism evidence="4 5">
    <name type="scientific">Thalassomonas actiniarum</name>
    <dbReference type="NCBI Taxonomy" id="485447"/>
    <lineage>
        <taxon>Bacteria</taxon>
        <taxon>Pseudomonadati</taxon>
        <taxon>Pseudomonadota</taxon>
        <taxon>Gammaproteobacteria</taxon>
        <taxon>Alteromonadales</taxon>
        <taxon>Colwelliaceae</taxon>
        <taxon>Thalassomonas</taxon>
    </lineage>
</organism>
<name>A0AAF0C633_9GAMM</name>
<dbReference type="Proteomes" id="UP000032568">
    <property type="component" value="Chromosome pTact"/>
</dbReference>
<feature type="domain" description="BD-FAE-like" evidence="3">
    <location>
        <begin position="49"/>
        <end position="144"/>
    </location>
</feature>
<dbReference type="PANTHER" id="PTHR48081">
    <property type="entry name" value="AB HYDROLASE SUPERFAMILY PROTEIN C4A8.06C"/>
    <property type="match status" value="1"/>
</dbReference>
<dbReference type="InterPro" id="IPR050300">
    <property type="entry name" value="GDXG_lipolytic_enzyme"/>
</dbReference>
<reference evidence="4 5" key="1">
    <citation type="journal article" date="2015" name="Genome Announc.">
        <title>Draft Genome Sequences of Marine Isolates of Thalassomonas viridans and Thalassomonas actiniarum.</title>
        <authorList>
            <person name="Olonade I."/>
            <person name="van Zyl L.J."/>
            <person name="Trindade M."/>
        </authorList>
    </citation>
    <scope>NUCLEOTIDE SEQUENCE [LARGE SCALE GENOMIC DNA]</scope>
    <source>
        <strain evidence="4 5">A5K-106</strain>
    </source>
</reference>
<dbReference type="KEGG" id="tact:SG35_030930"/>
<sequence>MYTKLLLGLLALAMSCSVFAKSAANDYTPPSGIKMLSDIAYGKDAKQTLDIYMPAEAKDAPVIFMIHGGAWQGGDKADRADVENKVAHWVTRGFIFISTNYRTLPEIRPVEQTKDIAAALLFAQENVRKWGGSPENFILMGHSS</sequence>
<dbReference type="Pfam" id="PF20434">
    <property type="entry name" value="BD-FAE"/>
    <property type="match status" value="1"/>
</dbReference>
<feature type="signal peptide" evidence="2">
    <location>
        <begin position="1"/>
        <end position="20"/>
    </location>
</feature>
<protein>
    <submittedName>
        <fullName evidence="4">Alpha/beta hydrolase</fullName>
    </submittedName>
</protein>
<dbReference type="PROSITE" id="PS51257">
    <property type="entry name" value="PROKAR_LIPOPROTEIN"/>
    <property type="match status" value="1"/>
</dbReference>
<dbReference type="SUPFAM" id="SSF53474">
    <property type="entry name" value="alpha/beta-Hydrolases"/>
    <property type="match status" value="1"/>
</dbReference>
<feature type="chain" id="PRO_5041944499" evidence="2">
    <location>
        <begin position="21"/>
        <end position="144"/>
    </location>
</feature>
<evidence type="ECO:0000259" key="3">
    <source>
        <dbReference type="Pfam" id="PF20434"/>
    </source>
</evidence>
<dbReference type="Gene3D" id="3.40.50.1820">
    <property type="entry name" value="alpha/beta hydrolase"/>
    <property type="match status" value="1"/>
</dbReference>
<evidence type="ECO:0000313" key="4">
    <source>
        <dbReference type="EMBL" id="WDE02173.1"/>
    </source>
</evidence>
<dbReference type="EMBL" id="CP059736">
    <property type="protein sequence ID" value="WDE02173.1"/>
    <property type="molecule type" value="Genomic_DNA"/>
</dbReference>
<dbReference type="InterPro" id="IPR029058">
    <property type="entry name" value="AB_hydrolase_fold"/>
</dbReference>
<keyword evidence="5" id="KW-1185">Reference proteome</keyword>
<evidence type="ECO:0000313" key="5">
    <source>
        <dbReference type="Proteomes" id="UP000032568"/>
    </source>
</evidence>
<gene>
    <name evidence="4" type="ORF">SG35_030930</name>
</gene>
<dbReference type="GO" id="GO:0016787">
    <property type="term" value="F:hydrolase activity"/>
    <property type="evidence" value="ECO:0007669"/>
    <property type="project" value="UniProtKB-KW"/>
</dbReference>
<keyword evidence="1 4" id="KW-0378">Hydrolase</keyword>
<evidence type="ECO:0000256" key="1">
    <source>
        <dbReference type="ARBA" id="ARBA00022801"/>
    </source>
</evidence>